<accession>A0ABQ2BUL5</accession>
<feature type="transmembrane region" description="Helical" evidence="6">
    <location>
        <begin position="273"/>
        <end position="296"/>
    </location>
</feature>
<keyword evidence="9" id="KW-1185">Reference proteome</keyword>
<comment type="subcellular location">
    <subcellularLocation>
        <location evidence="1">Cell membrane</location>
        <topology evidence="1">Multi-pass membrane protein</topology>
    </subcellularLocation>
</comment>
<evidence type="ECO:0000259" key="7">
    <source>
        <dbReference type="PROSITE" id="PS50885"/>
    </source>
</evidence>
<dbReference type="InterPro" id="IPR036890">
    <property type="entry name" value="HATPase_C_sf"/>
</dbReference>
<dbReference type="Pfam" id="PF00672">
    <property type="entry name" value="HAMP"/>
    <property type="match status" value="1"/>
</dbReference>
<evidence type="ECO:0000256" key="5">
    <source>
        <dbReference type="ARBA" id="ARBA00023136"/>
    </source>
</evidence>
<evidence type="ECO:0000256" key="2">
    <source>
        <dbReference type="ARBA" id="ARBA00022475"/>
    </source>
</evidence>
<dbReference type="EMBL" id="BMHE01000006">
    <property type="protein sequence ID" value="GGI46561.1"/>
    <property type="molecule type" value="Genomic_DNA"/>
</dbReference>
<dbReference type="Gene3D" id="3.30.565.10">
    <property type="entry name" value="Histidine kinase-like ATPase, C-terminal domain"/>
    <property type="match status" value="1"/>
</dbReference>
<dbReference type="SUPFAM" id="SSF158472">
    <property type="entry name" value="HAMP domain-like"/>
    <property type="match status" value="1"/>
</dbReference>
<dbReference type="Gene3D" id="6.10.340.10">
    <property type="match status" value="1"/>
</dbReference>
<evidence type="ECO:0000313" key="8">
    <source>
        <dbReference type="EMBL" id="GGI46561.1"/>
    </source>
</evidence>
<keyword evidence="4" id="KW-0808">Transferase</keyword>
<keyword evidence="8" id="KW-0418">Kinase</keyword>
<evidence type="ECO:0000313" key="9">
    <source>
        <dbReference type="Proteomes" id="UP000615455"/>
    </source>
</evidence>
<keyword evidence="6" id="KW-1133">Transmembrane helix</keyword>
<comment type="caution">
    <text evidence="8">The sequence shown here is derived from an EMBL/GenBank/DDBJ whole genome shotgun (WGS) entry which is preliminary data.</text>
</comment>
<feature type="domain" description="HAMP" evidence="7">
    <location>
        <begin position="294"/>
        <end position="346"/>
    </location>
</feature>
<keyword evidence="5 6" id="KW-0472">Membrane</keyword>
<evidence type="ECO:0000256" key="1">
    <source>
        <dbReference type="ARBA" id="ARBA00004651"/>
    </source>
</evidence>
<sequence>MFILILVPLFIIGYSIYNWGITTVKTEITNSLSAQTDFYKTNLEKELQRIRILQYDILNDASLNELAVASLSLSDYDRDMNLNRVQQRIDAIKGSSRYIAEVKVVIPGIHKSINTPSILDMNEKDSDLVLQSPSMSILKLNYVNQQIILNSDSSNIGKTSDNTPLFYIFILLSETEISKMLEEMQTYEGSGSILFSTSNELVIESSSNKVLSQEMRSSLVRHQDVNFNIKNILELNKKQYYVNVTTMDQVGLTLVRYTPIAQVFQKIDHYRTLFWIFSCTTLIIICIFSISTYRFIHRPLSKLVKAFYRVEKGDITVEIKHNHQDEFKHIYERFNSMLSNLNSLIDQVYRQKILLQHAELKQLQTQITPHFLYNSFFILNRWIQRGYTEEAITFSKQLGSYFQFVTRSAAEEIPLAREVEHARTYTDIQTMRFSNRIQSEFAELPEKLGHMMVPRLLLQPIIENAFAHGLEDMEVGGRLVVSFDLVENELHLSIEDNGKNLLDHDLENMKRQLNCEDEHVEITGLLNIHRRIRLKFGKMSGIEVCRGELGGLKVTMRIEMMGA</sequence>
<dbReference type="InterPro" id="IPR050640">
    <property type="entry name" value="Bact_2-comp_sensor_kinase"/>
</dbReference>
<dbReference type="Pfam" id="PF06580">
    <property type="entry name" value="His_kinase"/>
    <property type="match status" value="1"/>
</dbReference>
<evidence type="ECO:0000256" key="3">
    <source>
        <dbReference type="ARBA" id="ARBA00022553"/>
    </source>
</evidence>
<dbReference type="PROSITE" id="PS50885">
    <property type="entry name" value="HAMP"/>
    <property type="match status" value="1"/>
</dbReference>
<protein>
    <submittedName>
        <fullName evidence="8">Histidine kinase</fullName>
    </submittedName>
</protein>
<evidence type="ECO:0000256" key="4">
    <source>
        <dbReference type="ARBA" id="ARBA00022679"/>
    </source>
</evidence>
<dbReference type="InterPro" id="IPR003660">
    <property type="entry name" value="HAMP_dom"/>
</dbReference>
<proteinExistence type="predicted"/>
<dbReference type="GO" id="GO:0016301">
    <property type="term" value="F:kinase activity"/>
    <property type="evidence" value="ECO:0007669"/>
    <property type="project" value="UniProtKB-KW"/>
</dbReference>
<name>A0ABQ2BUL5_9BACL</name>
<keyword evidence="2" id="KW-1003">Cell membrane</keyword>
<keyword evidence="3" id="KW-0597">Phosphoprotein</keyword>
<dbReference type="SMART" id="SM00304">
    <property type="entry name" value="HAMP"/>
    <property type="match status" value="1"/>
</dbReference>
<dbReference type="PANTHER" id="PTHR34220:SF7">
    <property type="entry name" value="SENSOR HISTIDINE KINASE YPDA"/>
    <property type="match status" value="1"/>
</dbReference>
<organism evidence="8 9">
    <name type="scientific">Paenibacillus marchantiophytorum</name>
    <dbReference type="NCBI Taxonomy" id="1619310"/>
    <lineage>
        <taxon>Bacteria</taxon>
        <taxon>Bacillati</taxon>
        <taxon>Bacillota</taxon>
        <taxon>Bacilli</taxon>
        <taxon>Bacillales</taxon>
        <taxon>Paenibacillaceae</taxon>
        <taxon>Paenibacillus</taxon>
    </lineage>
</organism>
<dbReference type="SUPFAM" id="SSF55874">
    <property type="entry name" value="ATPase domain of HSP90 chaperone/DNA topoisomerase II/histidine kinase"/>
    <property type="match status" value="1"/>
</dbReference>
<keyword evidence="6" id="KW-0812">Transmembrane</keyword>
<dbReference type="Proteomes" id="UP000615455">
    <property type="component" value="Unassembled WGS sequence"/>
</dbReference>
<dbReference type="InterPro" id="IPR010559">
    <property type="entry name" value="Sig_transdc_His_kin_internal"/>
</dbReference>
<gene>
    <name evidence="8" type="ORF">GCM10008018_17710</name>
</gene>
<dbReference type="CDD" id="cd06225">
    <property type="entry name" value="HAMP"/>
    <property type="match status" value="1"/>
</dbReference>
<evidence type="ECO:0000256" key="6">
    <source>
        <dbReference type="SAM" id="Phobius"/>
    </source>
</evidence>
<dbReference type="PANTHER" id="PTHR34220">
    <property type="entry name" value="SENSOR HISTIDINE KINASE YPDA"/>
    <property type="match status" value="1"/>
</dbReference>
<reference evidence="9" key="1">
    <citation type="journal article" date="2019" name="Int. J. Syst. Evol. Microbiol.">
        <title>The Global Catalogue of Microorganisms (GCM) 10K type strain sequencing project: providing services to taxonomists for standard genome sequencing and annotation.</title>
        <authorList>
            <consortium name="The Broad Institute Genomics Platform"/>
            <consortium name="The Broad Institute Genome Sequencing Center for Infectious Disease"/>
            <person name="Wu L."/>
            <person name="Ma J."/>
        </authorList>
    </citation>
    <scope>NUCLEOTIDE SEQUENCE [LARGE SCALE GENOMIC DNA]</scope>
    <source>
        <strain evidence="9">CGMCC 1.15043</strain>
    </source>
</reference>